<protein>
    <submittedName>
        <fullName evidence="9">Transcription factor AP-2</fullName>
    </submittedName>
</protein>
<evidence type="ECO:0000256" key="5">
    <source>
        <dbReference type="ARBA" id="ARBA00023163"/>
    </source>
</evidence>
<dbReference type="KEGG" id="nai:NECAME_07125"/>
<dbReference type="PANTHER" id="PTHR10812">
    <property type="entry name" value="TRANSCRIPTION FACTOR AP-2"/>
    <property type="match status" value="1"/>
</dbReference>
<keyword evidence="3" id="KW-0805">Transcription regulation</keyword>
<keyword evidence="6" id="KW-0539">Nucleus</keyword>
<reference evidence="10" key="1">
    <citation type="journal article" date="2014" name="Nat. Genet.">
        <title>Genome of the human hookworm Necator americanus.</title>
        <authorList>
            <person name="Tang Y.T."/>
            <person name="Gao X."/>
            <person name="Rosa B.A."/>
            <person name="Abubucker S."/>
            <person name="Hallsworth-Pepin K."/>
            <person name="Martin J."/>
            <person name="Tyagi R."/>
            <person name="Heizer E."/>
            <person name="Zhang X."/>
            <person name="Bhonagiri-Palsikar V."/>
            <person name="Minx P."/>
            <person name="Warren W.C."/>
            <person name="Wang Q."/>
            <person name="Zhan B."/>
            <person name="Hotez P.J."/>
            <person name="Sternberg P.W."/>
            <person name="Dougall A."/>
            <person name="Gaze S.T."/>
            <person name="Mulvenna J."/>
            <person name="Sotillo J."/>
            <person name="Ranganathan S."/>
            <person name="Rabelo E.M."/>
            <person name="Wilson R.K."/>
            <person name="Felgner P.L."/>
            <person name="Bethony J."/>
            <person name="Hawdon J.M."/>
            <person name="Gasser R.B."/>
            <person name="Loukas A."/>
            <person name="Mitreva M."/>
        </authorList>
    </citation>
    <scope>NUCLEOTIDE SEQUENCE [LARGE SCALE GENOMIC DNA]</scope>
</reference>
<comment type="similarity">
    <text evidence="2">Belongs to the AP-2 family.</text>
</comment>
<dbReference type="GO" id="GO:0042127">
    <property type="term" value="P:regulation of cell population proliferation"/>
    <property type="evidence" value="ECO:0007669"/>
    <property type="project" value="TreeGrafter"/>
</dbReference>
<accession>W2TS78</accession>
<keyword evidence="10" id="KW-1185">Reference proteome</keyword>
<feature type="region of interest" description="Disordered" evidence="7">
    <location>
        <begin position="1"/>
        <end position="20"/>
    </location>
</feature>
<comment type="subcellular location">
    <subcellularLocation>
        <location evidence="1">Nucleus</location>
    </subcellularLocation>
</comment>
<dbReference type="PANTHER" id="PTHR10812:SF17">
    <property type="entry name" value="TRANSCRIPTION FACTOR AP-2, ISOFORM D"/>
    <property type="match status" value="1"/>
</dbReference>
<dbReference type="Pfam" id="PF03299">
    <property type="entry name" value="TF_AP-2"/>
    <property type="match status" value="2"/>
</dbReference>
<feature type="domain" description="Transcription factor AP-2 C-terminal" evidence="8">
    <location>
        <begin position="141"/>
        <end position="177"/>
    </location>
</feature>
<evidence type="ECO:0000256" key="7">
    <source>
        <dbReference type="SAM" id="MobiDB-lite"/>
    </source>
</evidence>
<name>W2TS78_NECAM</name>
<feature type="compositionally biased region" description="Low complexity" evidence="7">
    <location>
        <begin position="101"/>
        <end position="128"/>
    </location>
</feature>
<keyword evidence="5" id="KW-0804">Transcription</keyword>
<sequence>MSGDMGIGNGPAPNSMNTRKRPLTDAMEMNTPKREYYQNFQTYQYMNMMTPPPMFHSTPFSMRGDENQPPPQFMAGEFCQPIAFPSYTPFSCSSANSSVLSNSSSNDSGISGGSSSSSCETSPSTSSEPKSKDDEVLFQVPSRLNHISKNKVTLAELKRRIAAPECLNSSFLGIYLRLRILDELNGMFNELQTPLGVRIQNNIPIHHELEVGMNHFSLITHTFGPINQSTWCNAFLNYAKMSLAMYQGRMEPSNPQYNQ</sequence>
<evidence type="ECO:0000256" key="2">
    <source>
        <dbReference type="ARBA" id="ARBA00007770"/>
    </source>
</evidence>
<keyword evidence="4" id="KW-0238">DNA-binding</keyword>
<evidence type="ECO:0000256" key="4">
    <source>
        <dbReference type="ARBA" id="ARBA00023125"/>
    </source>
</evidence>
<evidence type="ECO:0000313" key="9">
    <source>
        <dbReference type="EMBL" id="ETN83971.1"/>
    </source>
</evidence>
<dbReference type="AlphaFoldDB" id="W2TS78"/>
<dbReference type="OrthoDB" id="5832525at2759"/>
<dbReference type="InterPro" id="IPR013854">
    <property type="entry name" value="TF_AP2_C"/>
</dbReference>
<dbReference type="InterPro" id="IPR004979">
    <property type="entry name" value="TF_AP2"/>
</dbReference>
<dbReference type="EMBL" id="KI658055">
    <property type="protein sequence ID" value="ETN83971.1"/>
    <property type="molecule type" value="Genomic_DNA"/>
</dbReference>
<gene>
    <name evidence="9" type="ORF">NECAME_07125</name>
</gene>
<evidence type="ECO:0000256" key="6">
    <source>
        <dbReference type="ARBA" id="ARBA00023242"/>
    </source>
</evidence>
<dbReference type="GO" id="GO:0005634">
    <property type="term" value="C:nucleus"/>
    <property type="evidence" value="ECO:0007669"/>
    <property type="project" value="UniProtKB-SubCell"/>
</dbReference>
<feature type="domain" description="Transcription factor AP-2 C-terminal" evidence="8">
    <location>
        <begin position="179"/>
        <end position="240"/>
    </location>
</feature>
<dbReference type="OMA" id="DAMEMNT"/>
<dbReference type="GO" id="GO:0000977">
    <property type="term" value="F:RNA polymerase II transcription regulatory region sequence-specific DNA binding"/>
    <property type="evidence" value="ECO:0007669"/>
    <property type="project" value="TreeGrafter"/>
</dbReference>
<proteinExistence type="inferred from homology"/>
<evidence type="ECO:0000259" key="8">
    <source>
        <dbReference type="Pfam" id="PF03299"/>
    </source>
</evidence>
<organism evidence="9 10">
    <name type="scientific">Necator americanus</name>
    <name type="common">Human hookworm</name>
    <dbReference type="NCBI Taxonomy" id="51031"/>
    <lineage>
        <taxon>Eukaryota</taxon>
        <taxon>Metazoa</taxon>
        <taxon>Ecdysozoa</taxon>
        <taxon>Nematoda</taxon>
        <taxon>Chromadorea</taxon>
        <taxon>Rhabditida</taxon>
        <taxon>Rhabditina</taxon>
        <taxon>Rhabditomorpha</taxon>
        <taxon>Strongyloidea</taxon>
        <taxon>Ancylostomatidae</taxon>
        <taxon>Bunostominae</taxon>
        <taxon>Necator</taxon>
    </lineage>
</organism>
<feature type="region of interest" description="Disordered" evidence="7">
    <location>
        <begin position="101"/>
        <end position="135"/>
    </location>
</feature>
<dbReference type="GO" id="GO:0000981">
    <property type="term" value="F:DNA-binding transcription factor activity, RNA polymerase II-specific"/>
    <property type="evidence" value="ECO:0007669"/>
    <property type="project" value="TreeGrafter"/>
</dbReference>
<dbReference type="Proteomes" id="UP000053676">
    <property type="component" value="Unassembled WGS sequence"/>
</dbReference>
<evidence type="ECO:0000256" key="1">
    <source>
        <dbReference type="ARBA" id="ARBA00004123"/>
    </source>
</evidence>
<evidence type="ECO:0000256" key="3">
    <source>
        <dbReference type="ARBA" id="ARBA00023015"/>
    </source>
</evidence>
<evidence type="ECO:0000313" key="10">
    <source>
        <dbReference type="Proteomes" id="UP000053676"/>
    </source>
</evidence>